<keyword evidence="6" id="KW-1185">Reference proteome</keyword>
<dbReference type="GO" id="GO:0043565">
    <property type="term" value="F:sequence-specific DNA binding"/>
    <property type="evidence" value="ECO:0007669"/>
    <property type="project" value="InterPro"/>
</dbReference>
<dbReference type="InterPro" id="IPR009057">
    <property type="entry name" value="Homeodomain-like_sf"/>
</dbReference>
<dbReference type="OrthoDB" id="2573719at2"/>
<dbReference type="EMBL" id="QRDY01000002">
    <property type="protein sequence ID" value="RED64828.1"/>
    <property type="molecule type" value="Genomic_DNA"/>
</dbReference>
<dbReference type="AlphaFoldDB" id="A0A3D9ISY9"/>
<protein>
    <submittedName>
        <fullName evidence="5">AraC-like DNA-binding protein</fullName>
    </submittedName>
</protein>
<dbReference type="SMART" id="SM00342">
    <property type="entry name" value="HTH_ARAC"/>
    <property type="match status" value="1"/>
</dbReference>
<comment type="caution">
    <text evidence="5">The sequence shown here is derived from an EMBL/GenBank/DDBJ whole genome shotgun (WGS) entry which is preliminary data.</text>
</comment>
<dbReference type="PANTHER" id="PTHR43280">
    <property type="entry name" value="ARAC-FAMILY TRANSCRIPTIONAL REGULATOR"/>
    <property type="match status" value="1"/>
</dbReference>
<dbReference type="RefSeq" id="WP_115991583.1">
    <property type="nucleotide sequence ID" value="NZ_QRDY01000002.1"/>
</dbReference>
<dbReference type="PANTHER" id="PTHR43280:SF2">
    <property type="entry name" value="HTH-TYPE TRANSCRIPTIONAL REGULATOR EXSA"/>
    <property type="match status" value="1"/>
</dbReference>
<sequence length="288" mass="32599">MMPFLLAEFANREKSLPLYVCCVGSHEQKQLDRANGYAAHQLFLSRSGRGTFRIEGRRDLPMTPGTFLLLPADIPHSYFPEQSGGEPWDLGFVAFNGQAAPSLMEQMNELVLTVLPAPNFHDLWDQLASLWHLISLNGEHAYWETSKRIYNMALTLLEGQTPIRKDGLDTSPVAQPNNALDSAVKLIHDHYNERLLLSNVARAVGYSVQHFHRLFVASFGVTPQQYILRLRMRRSIQLFGDQPGIAVEKVAQQLGMETSYFIRMFKRTYGTTPKQFLKGGRGNMKSES</sequence>
<evidence type="ECO:0000256" key="3">
    <source>
        <dbReference type="ARBA" id="ARBA00023163"/>
    </source>
</evidence>
<organism evidence="5 6">
    <name type="scientific">Cohnella lupini</name>
    <dbReference type="NCBI Taxonomy" id="1294267"/>
    <lineage>
        <taxon>Bacteria</taxon>
        <taxon>Bacillati</taxon>
        <taxon>Bacillota</taxon>
        <taxon>Bacilli</taxon>
        <taxon>Bacillales</taxon>
        <taxon>Paenibacillaceae</taxon>
        <taxon>Cohnella</taxon>
    </lineage>
</organism>
<dbReference type="GO" id="GO:0003700">
    <property type="term" value="F:DNA-binding transcription factor activity"/>
    <property type="evidence" value="ECO:0007669"/>
    <property type="project" value="InterPro"/>
</dbReference>
<dbReference type="SUPFAM" id="SSF51215">
    <property type="entry name" value="Regulatory protein AraC"/>
    <property type="match status" value="1"/>
</dbReference>
<evidence type="ECO:0000256" key="2">
    <source>
        <dbReference type="ARBA" id="ARBA00023125"/>
    </source>
</evidence>
<dbReference type="Gene3D" id="2.60.120.280">
    <property type="entry name" value="Regulatory protein AraC"/>
    <property type="match status" value="1"/>
</dbReference>
<proteinExistence type="predicted"/>
<dbReference type="Proteomes" id="UP000256869">
    <property type="component" value="Unassembled WGS sequence"/>
</dbReference>
<reference evidence="5 6" key="1">
    <citation type="submission" date="2018-07" db="EMBL/GenBank/DDBJ databases">
        <title>Genomic Encyclopedia of Type Strains, Phase III (KMG-III): the genomes of soil and plant-associated and newly described type strains.</title>
        <authorList>
            <person name="Whitman W."/>
        </authorList>
    </citation>
    <scope>NUCLEOTIDE SEQUENCE [LARGE SCALE GENOMIC DNA]</scope>
    <source>
        <strain evidence="5 6">CECT 8236</strain>
    </source>
</reference>
<keyword evidence="1" id="KW-0805">Transcription regulation</keyword>
<accession>A0A3D9ISY9</accession>
<keyword evidence="3" id="KW-0804">Transcription</keyword>
<dbReference type="InterPro" id="IPR018060">
    <property type="entry name" value="HTH_AraC"/>
</dbReference>
<dbReference type="PROSITE" id="PS01124">
    <property type="entry name" value="HTH_ARAC_FAMILY_2"/>
    <property type="match status" value="1"/>
</dbReference>
<dbReference type="Gene3D" id="1.10.10.60">
    <property type="entry name" value="Homeodomain-like"/>
    <property type="match status" value="2"/>
</dbReference>
<evidence type="ECO:0000313" key="6">
    <source>
        <dbReference type="Proteomes" id="UP000256869"/>
    </source>
</evidence>
<keyword evidence="2 5" id="KW-0238">DNA-binding</keyword>
<name>A0A3D9ISY9_9BACL</name>
<evidence type="ECO:0000313" key="5">
    <source>
        <dbReference type="EMBL" id="RED64828.1"/>
    </source>
</evidence>
<dbReference type="InterPro" id="IPR003313">
    <property type="entry name" value="AraC-bd"/>
</dbReference>
<dbReference type="InterPro" id="IPR037923">
    <property type="entry name" value="HTH-like"/>
</dbReference>
<gene>
    <name evidence="5" type="ORF">DFP95_102249</name>
</gene>
<dbReference type="SUPFAM" id="SSF46689">
    <property type="entry name" value="Homeodomain-like"/>
    <property type="match status" value="2"/>
</dbReference>
<evidence type="ECO:0000256" key="1">
    <source>
        <dbReference type="ARBA" id="ARBA00023015"/>
    </source>
</evidence>
<evidence type="ECO:0000259" key="4">
    <source>
        <dbReference type="PROSITE" id="PS01124"/>
    </source>
</evidence>
<dbReference type="Pfam" id="PF12833">
    <property type="entry name" value="HTH_18"/>
    <property type="match status" value="1"/>
</dbReference>
<dbReference type="Pfam" id="PF02311">
    <property type="entry name" value="AraC_binding"/>
    <property type="match status" value="1"/>
</dbReference>
<feature type="domain" description="HTH araC/xylS-type" evidence="4">
    <location>
        <begin position="181"/>
        <end position="279"/>
    </location>
</feature>